<comment type="subcellular location">
    <subcellularLocation>
        <location evidence="2">Cytoplasm</location>
    </subcellularLocation>
    <subcellularLocation>
        <location evidence="1">Mitochondrion outer membrane</location>
    </subcellularLocation>
</comment>
<dbReference type="EMBL" id="JADWDJ010000011">
    <property type="protein sequence ID" value="KAG5273849.1"/>
    <property type="molecule type" value="Genomic_DNA"/>
</dbReference>
<evidence type="ECO:0000256" key="7">
    <source>
        <dbReference type="ARBA" id="ARBA00023128"/>
    </source>
</evidence>
<dbReference type="InterPro" id="IPR036834">
    <property type="entry name" value="Bcl-2-like_sf"/>
</dbReference>
<dbReference type="PANTHER" id="PTHR35447">
    <property type="entry name" value="BH3-INTERACTING DOMAIN DEATH AGONIST"/>
    <property type="match status" value="1"/>
</dbReference>
<dbReference type="GO" id="GO:0090200">
    <property type="term" value="P:positive regulation of release of cytochrome c from mitochondria"/>
    <property type="evidence" value="ECO:0007669"/>
    <property type="project" value="TreeGrafter"/>
</dbReference>
<name>A0AAV6GH35_9TELE</name>
<keyword evidence="8" id="KW-0472">Membrane</keyword>
<evidence type="ECO:0000313" key="11">
    <source>
        <dbReference type="Proteomes" id="UP000823561"/>
    </source>
</evidence>
<proteinExistence type="predicted"/>
<dbReference type="GO" id="GO:2001244">
    <property type="term" value="P:positive regulation of intrinsic apoptotic signaling pathway"/>
    <property type="evidence" value="ECO:0007669"/>
    <property type="project" value="TreeGrafter"/>
</dbReference>
<organism evidence="10 11">
    <name type="scientific">Alosa alosa</name>
    <name type="common">allis shad</name>
    <dbReference type="NCBI Taxonomy" id="278164"/>
    <lineage>
        <taxon>Eukaryota</taxon>
        <taxon>Metazoa</taxon>
        <taxon>Chordata</taxon>
        <taxon>Craniata</taxon>
        <taxon>Vertebrata</taxon>
        <taxon>Euteleostomi</taxon>
        <taxon>Actinopterygii</taxon>
        <taxon>Neopterygii</taxon>
        <taxon>Teleostei</taxon>
        <taxon>Clupei</taxon>
        <taxon>Clupeiformes</taxon>
        <taxon>Clupeoidei</taxon>
        <taxon>Clupeidae</taxon>
        <taxon>Alosa</taxon>
    </lineage>
</organism>
<reference evidence="10" key="1">
    <citation type="submission" date="2020-10" db="EMBL/GenBank/DDBJ databases">
        <title>Chromosome-scale genome assembly of the Allis shad, Alosa alosa.</title>
        <authorList>
            <person name="Margot Z."/>
            <person name="Christophe K."/>
            <person name="Cabau C."/>
            <person name="Louis A."/>
            <person name="Berthelot C."/>
            <person name="Parey E."/>
            <person name="Roest Crollius H."/>
            <person name="Montfort J."/>
            <person name="Robinson-Rechavi M."/>
            <person name="Bucao C."/>
            <person name="Bouchez O."/>
            <person name="Gislard M."/>
            <person name="Lluch J."/>
            <person name="Milhes M."/>
            <person name="Lampietro C."/>
            <person name="Lopez Roques C."/>
            <person name="Donnadieu C."/>
            <person name="Braasch I."/>
            <person name="Desvignes T."/>
            <person name="Postlethwait J."/>
            <person name="Bobe J."/>
            <person name="Guiguen Y."/>
        </authorList>
    </citation>
    <scope>NUCLEOTIDE SEQUENCE</scope>
    <source>
        <strain evidence="10">M-15738</strain>
        <tissue evidence="10">Blood</tissue>
    </source>
</reference>
<comment type="caution">
    <text evidence="10">The sequence shown here is derived from an EMBL/GenBank/DDBJ whole genome shotgun (WGS) entry which is preliminary data.</text>
</comment>
<protein>
    <recommendedName>
        <fullName evidence="3">BH3-interacting domain death agonist</fullName>
    </recommendedName>
</protein>
<keyword evidence="7" id="KW-0496">Mitochondrion</keyword>
<dbReference type="PANTHER" id="PTHR35447:SF1">
    <property type="entry name" value="BH3-INTERACTING DOMAIN DEATH AGONIST"/>
    <property type="match status" value="1"/>
</dbReference>
<evidence type="ECO:0000256" key="2">
    <source>
        <dbReference type="ARBA" id="ARBA00004496"/>
    </source>
</evidence>
<evidence type="ECO:0000256" key="9">
    <source>
        <dbReference type="SAM" id="Coils"/>
    </source>
</evidence>
<dbReference type="GO" id="GO:0005829">
    <property type="term" value="C:cytosol"/>
    <property type="evidence" value="ECO:0007669"/>
    <property type="project" value="TreeGrafter"/>
</dbReference>
<evidence type="ECO:0000256" key="4">
    <source>
        <dbReference type="ARBA" id="ARBA00022490"/>
    </source>
</evidence>
<evidence type="ECO:0000256" key="8">
    <source>
        <dbReference type="ARBA" id="ARBA00023136"/>
    </source>
</evidence>
<dbReference type="AlphaFoldDB" id="A0AAV6GH35"/>
<keyword evidence="9" id="KW-0175">Coiled coil</keyword>
<evidence type="ECO:0000256" key="1">
    <source>
        <dbReference type="ARBA" id="ARBA00004294"/>
    </source>
</evidence>
<accession>A0AAV6GH35</accession>
<keyword evidence="5" id="KW-0053">Apoptosis</keyword>
<keyword evidence="4" id="KW-0963">Cytoplasm</keyword>
<keyword evidence="11" id="KW-1185">Reference proteome</keyword>
<dbReference type="GO" id="GO:2001238">
    <property type="term" value="P:positive regulation of extrinsic apoptotic signaling pathway"/>
    <property type="evidence" value="ECO:0007669"/>
    <property type="project" value="TreeGrafter"/>
</dbReference>
<dbReference type="GO" id="GO:0008637">
    <property type="term" value="P:apoptotic mitochondrial changes"/>
    <property type="evidence" value="ECO:0007669"/>
    <property type="project" value="TreeGrafter"/>
</dbReference>
<dbReference type="InterPro" id="IPR010479">
    <property type="entry name" value="BID"/>
</dbReference>
<dbReference type="Proteomes" id="UP000823561">
    <property type="component" value="Chromosome 11"/>
</dbReference>
<feature type="coiled-coil region" evidence="9">
    <location>
        <begin position="21"/>
        <end position="48"/>
    </location>
</feature>
<dbReference type="Pfam" id="PF06393">
    <property type="entry name" value="BID"/>
    <property type="match status" value="1"/>
</dbReference>
<sequence>MDATGDANSLLGTSLVFLTFLQQKGCQNDDLERELSDLKRDLKHGQDINCNGIGLVCTDGSLSGELHSGDDGELQTDGHSPTVHLQMFVLDQHPHVQAPPPVPVPDQALRDIAQELIQIADQLENDVMAHATNRLLRSLQNSEKENWSKHLKQAVEQVHVSLRSGTSLGDLPQERVTLALSLSLIKAVCEHTPRFLRDLFHIWQQQHVR</sequence>
<evidence type="ECO:0000256" key="6">
    <source>
        <dbReference type="ARBA" id="ARBA00022787"/>
    </source>
</evidence>
<evidence type="ECO:0000256" key="3">
    <source>
        <dbReference type="ARBA" id="ARBA00015802"/>
    </source>
</evidence>
<gene>
    <name evidence="10" type="ORF">AALO_G00156270</name>
</gene>
<evidence type="ECO:0000313" key="10">
    <source>
        <dbReference type="EMBL" id="KAG5273849.1"/>
    </source>
</evidence>
<dbReference type="Gene3D" id="1.10.437.10">
    <property type="entry name" value="Blc2-like"/>
    <property type="match status" value="1"/>
</dbReference>
<dbReference type="SUPFAM" id="SSF56854">
    <property type="entry name" value="Bcl-2 inhibitors of programmed cell death"/>
    <property type="match status" value="1"/>
</dbReference>
<dbReference type="GO" id="GO:0005741">
    <property type="term" value="C:mitochondrial outer membrane"/>
    <property type="evidence" value="ECO:0007669"/>
    <property type="project" value="UniProtKB-SubCell"/>
</dbReference>
<evidence type="ECO:0000256" key="5">
    <source>
        <dbReference type="ARBA" id="ARBA00022703"/>
    </source>
</evidence>
<keyword evidence="6" id="KW-1000">Mitochondrion outer membrane</keyword>